<keyword evidence="3" id="KW-1185">Reference proteome</keyword>
<evidence type="ECO:0000256" key="1">
    <source>
        <dbReference type="SAM" id="Phobius"/>
    </source>
</evidence>
<keyword evidence="1" id="KW-1133">Transmembrane helix</keyword>
<dbReference type="EMBL" id="BDRX01000017">
    <property type="protein sequence ID" value="GBF90519.1"/>
    <property type="molecule type" value="Genomic_DNA"/>
</dbReference>
<keyword evidence="1" id="KW-0472">Membrane</keyword>
<comment type="caution">
    <text evidence="2">The sequence shown here is derived from an EMBL/GenBank/DDBJ whole genome shotgun (WGS) entry which is preliminary data.</text>
</comment>
<gene>
    <name evidence="2" type="ORF">Rsub_03515</name>
</gene>
<dbReference type="AlphaFoldDB" id="A0A2V0NT82"/>
<organism evidence="2 3">
    <name type="scientific">Raphidocelis subcapitata</name>
    <dbReference type="NCBI Taxonomy" id="307507"/>
    <lineage>
        <taxon>Eukaryota</taxon>
        <taxon>Viridiplantae</taxon>
        <taxon>Chlorophyta</taxon>
        <taxon>core chlorophytes</taxon>
        <taxon>Chlorophyceae</taxon>
        <taxon>CS clade</taxon>
        <taxon>Sphaeropleales</taxon>
        <taxon>Selenastraceae</taxon>
        <taxon>Raphidocelis</taxon>
    </lineage>
</organism>
<evidence type="ECO:0000313" key="2">
    <source>
        <dbReference type="EMBL" id="GBF90519.1"/>
    </source>
</evidence>
<accession>A0A2V0NT82</accession>
<dbReference type="InParanoid" id="A0A2V0NT82"/>
<keyword evidence="1" id="KW-0812">Transmembrane</keyword>
<evidence type="ECO:0000313" key="3">
    <source>
        <dbReference type="Proteomes" id="UP000247498"/>
    </source>
</evidence>
<proteinExistence type="predicted"/>
<dbReference type="Proteomes" id="UP000247498">
    <property type="component" value="Unassembled WGS sequence"/>
</dbReference>
<protein>
    <submittedName>
        <fullName evidence="2">Uncharacterized protein</fullName>
    </submittedName>
</protein>
<reference evidence="2 3" key="1">
    <citation type="journal article" date="2018" name="Sci. Rep.">
        <title>Raphidocelis subcapitata (=Pseudokirchneriella subcapitata) provides an insight into genome evolution and environmental adaptations in the Sphaeropleales.</title>
        <authorList>
            <person name="Suzuki S."/>
            <person name="Yamaguchi H."/>
            <person name="Nakajima N."/>
            <person name="Kawachi M."/>
        </authorList>
    </citation>
    <scope>NUCLEOTIDE SEQUENCE [LARGE SCALE GENOMIC DNA]</scope>
    <source>
        <strain evidence="2 3">NIES-35</strain>
    </source>
</reference>
<name>A0A2V0NT82_9CHLO</name>
<sequence length="81" mass="7710">MDLSLSTLLGHTPAAAALAAALPPGANVFAAASSALMIPTVLLPDLAALSSLGALSVAAALSLGAALALLLENGILPVLVV</sequence>
<feature type="transmembrane region" description="Helical" evidence="1">
    <location>
        <begin position="46"/>
        <end position="71"/>
    </location>
</feature>